<feature type="compositionally biased region" description="Polar residues" evidence="7">
    <location>
        <begin position="333"/>
        <end position="342"/>
    </location>
</feature>
<feature type="region of interest" description="Disordered" evidence="7">
    <location>
        <begin position="903"/>
        <end position="932"/>
    </location>
</feature>
<dbReference type="InterPro" id="IPR051495">
    <property type="entry name" value="Epithelial_Barrier/Signaling"/>
</dbReference>
<feature type="domain" description="EGF-like" evidence="9">
    <location>
        <begin position="2026"/>
        <end position="2065"/>
    </location>
</feature>
<dbReference type="Proteomes" id="UP000029965">
    <property type="component" value="Chromosome 15"/>
</dbReference>
<feature type="compositionally biased region" description="Low complexity" evidence="7">
    <location>
        <begin position="643"/>
        <end position="653"/>
    </location>
</feature>
<reference evidence="12" key="2">
    <citation type="submission" date="2025-08" db="UniProtKB">
        <authorList>
            <consortium name="Ensembl"/>
        </authorList>
    </citation>
    <scope>IDENTIFICATION</scope>
</reference>
<feature type="region of interest" description="Disordered" evidence="7">
    <location>
        <begin position="324"/>
        <end position="358"/>
    </location>
</feature>
<dbReference type="InterPro" id="IPR056619">
    <property type="entry name" value="C8-3_MUC4"/>
</dbReference>
<feature type="disulfide bond" evidence="6">
    <location>
        <begin position="1852"/>
        <end position="1861"/>
    </location>
</feature>
<feature type="region of interest" description="Disordered" evidence="7">
    <location>
        <begin position="726"/>
        <end position="829"/>
    </location>
</feature>
<keyword evidence="2 8" id="KW-0812">Transmembrane</keyword>
<feature type="compositionally biased region" description="Polar residues" evidence="7">
    <location>
        <begin position="284"/>
        <end position="311"/>
    </location>
</feature>
<evidence type="ECO:0000313" key="12">
    <source>
        <dbReference type="Ensembl" id="ENSCSAP00000004752.1"/>
    </source>
</evidence>
<feature type="region of interest" description="Disordered" evidence="7">
    <location>
        <begin position="274"/>
        <end position="311"/>
    </location>
</feature>
<dbReference type="EMBL" id="AQIB01076858">
    <property type="status" value="NOT_ANNOTATED_CDS"/>
    <property type="molecule type" value="Genomic_DNA"/>
</dbReference>
<dbReference type="PANTHER" id="PTHR13802">
    <property type="entry name" value="MUCIN 4-RELATED"/>
    <property type="match status" value="1"/>
</dbReference>
<keyword evidence="13" id="KW-1185">Reference proteome</keyword>
<feature type="compositionally biased region" description="Polar residues" evidence="7">
    <location>
        <begin position="858"/>
        <end position="891"/>
    </location>
</feature>
<comment type="caution">
    <text evidence="6">Lacks conserved residue(s) required for the propagation of feature annotation.</text>
</comment>
<feature type="compositionally biased region" description="Polar residues" evidence="7">
    <location>
        <begin position="1"/>
        <end position="21"/>
    </location>
</feature>
<name>A0A0D9R813_CHLSB</name>
<organism evidence="12 13">
    <name type="scientific">Chlorocebus sabaeus</name>
    <name type="common">Green monkey</name>
    <name type="synonym">Simia sabaea</name>
    <dbReference type="NCBI Taxonomy" id="60711"/>
    <lineage>
        <taxon>Eukaryota</taxon>
        <taxon>Metazoa</taxon>
        <taxon>Chordata</taxon>
        <taxon>Craniata</taxon>
        <taxon>Vertebrata</taxon>
        <taxon>Euteleostomi</taxon>
        <taxon>Mammalia</taxon>
        <taxon>Eutheria</taxon>
        <taxon>Euarchontoglires</taxon>
        <taxon>Primates</taxon>
        <taxon>Haplorrhini</taxon>
        <taxon>Catarrhini</taxon>
        <taxon>Cercopithecidae</taxon>
        <taxon>Cercopithecinae</taxon>
        <taxon>Chlorocebus</taxon>
    </lineage>
</organism>
<feature type="compositionally biased region" description="Low complexity" evidence="7">
    <location>
        <begin position="1012"/>
        <end position="1033"/>
    </location>
</feature>
<dbReference type="Pfam" id="PF00094">
    <property type="entry name" value="VWD"/>
    <property type="match status" value="1"/>
</dbReference>
<feature type="compositionally biased region" description="Polar residues" evidence="7">
    <location>
        <begin position="199"/>
        <end position="228"/>
    </location>
</feature>
<feature type="compositionally biased region" description="Low complexity" evidence="7">
    <location>
        <begin position="903"/>
        <end position="919"/>
    </location>
</feature>
<evidence type="ECO:0000256" key="7">
    <source>
        <dbReference type="SAM" id="MobiDB-lite"/>
    </source>
</evidence>
<dbReference type="SMART" id="SM00181">
    <property type="entry name" value="EGF"/>
    <property type="match status" value="3"/>
</dbReference>
<dbReference type="EMBL" id="AQIB01076855">
    <property type="status" value="NOT_ANNOTATED_CDS"/>
    <property type="molecule type" value="Genomic_DNA"/>
</dbReference>
<feature type="compositionally biased region" description="Low complexity" evidence="7">
    <location>
        <begin position="130"/>
        <end position="142"/>
    </location>
</feature>
<dbReference type="SMART" id="SM00216">
    <property type="entry name" value="VWD"/>
    <property type="match status" value="1"/>
</dbReference>
<dbReference type="Pfam" id="PF23263">
    <property type="entry name" value="C8-3_MUC4"/>
    <property type="match status" value="1"/>
</dbReference>
<feature type="compositionally biased region" description="Polar residues" evidence="7">
    <location>
        <begin position="602"/>
        <end position="642"/>
    </location>
</feature>
<feature type="compositionally biased region" description="Polar residues" evidence="7">
    <location>
        <begin position="780"/>
        <end position="829"/>
    </location>
</feature>
<protein>
    <recommendedName>
        <fullName evidence="14">Mucin 4, cell surface associated</fullName>
    </recommendedName>
</protein>
<keyword evidence="4 8" id="KW-0472">Membrane</keyword>
<dbReference type="EMBL" id="AQIB01076860">
    <property type="status" value="NOT_ANNOTATED_CDS"/>
    <property type="molecule type" value="Genomic_DNA"/>
</dbReference>
<keyword evidence="6" id="KW-0245">EGF-like domain</keyword>
<feature type="compositionally biased region" description="Polar residues" evidence="7">
    <location>
        <begin position="156"/>
        <end position="176"/>
    </location>
</feature>
<feature type="compositionally biased region" description="Low complexity" evidence="7">
    <location>
        <begin position="727"/>
        <end position="742"/>
    </location>
</feature>
<sequence>PGTTGETTTGSKNPTAVTSAGSVAMTLEGQSTATYSRTSNQDISASSQNHQTKSMETTRESETGTLTQMATLTFSSSPSVHNVTDTVSQETSTPDEMTTSFPSSVTNTLMMTSKTIAMTTSTDSTLGNIEETSTPGTESSTPVISAVSITAELEGQSHTTSSRTSIQDTSASSQNHQTQSTDTTRESQTSTLTQRTTSIPSFSPSVHNVKGTISQKTFPPGETTTSSLFSVTNTPMMISKKITTTTSTDSTLGNTGETSVPVTRSLMPVTSAAPITAEPEGQLPATSSRTSTQDTTGFSQNNHQTQSIETTRVSQINTLTPVTTSTVLSSPSGFNPSGTVSQETFPSGETTTSSPSSVSNTFLVTSEVFRMPTSRDSTLGNTEEISLPIRGTISAITSRVSTIWLSDTLSTALSPSSLPPKISTTFHTQQSEGAETIGRPHERSSVSPGVSHETFPPHETITWPSSFSSEDRTTRSPKELPSTPTGAATRLVTGSPIVPGTAGTIPRVPSEVSTIGDSRQPTTHPSHSTTLLETTGAGAQTQWTQETGTTGEVPINSPSYSVTQMINTTPSSSPMLNGHTSQQITMAPSTNHSTIHSTNTSPQESLAVSQRGHTQAPQTTQESQTTRSISPVTDTKTVTTPGSSFTASGHSSSEIAPQDAPTISAATTFAPAPTGDGHTTQAPTTVLQAAPSSPDSTLAPSGGASLSITGALPGVVSTPGVLEGRWTSASASTSPDTAAAMTQTHQAEGTEASGETQTSEPASSGSGTTSEGTATLSSSRASGTTPSGSEGISITGVTTWFSPNPSRDSHTTQSTTELLSASASHDATPVSTGMVSAIVPSTFPVTLSEASTAGRPTGHSSPTSPSASPQETAAISQMAQTQRTGTSRGSDTISLVSQVTDTFSTVTPTPPSITSSGLTFPQTETHALSPSGSGTTFNMALISNTFPGPAVTSNSTTLLTGHATPLAVSSASSASTVSSGSPLKTETSATSTPPTTSETATSTTAPSPPPTTSQAATSATPSTATHTRSTAAPVPVPSEKGASLLPYGAGAGDLEFVRRTVDFTSPPFRPATGFPLGSSLRDSLYVSPGGGLSSLGRFSPRLRDHPEEAGEEAASAGPLVRPTAPLMSGVCRGTRGARRGRTPAGPSAALRGLPRSKTLRLGNGAVPALPAFWPPGPCPLDEVGGAVLAPAALRGRLWDAPLQLGSATLIPFTQIGDGYFENSPLMSQPVWEKYRPDRFLNSSSGLRGLQFYRLHREERPNYRLECLQWLKSQPQWPSWGWNQVSCPCSWQQGRWDLRFQPVSIGLLGLGSRQLCSFTSWRGGVCCSYGPWGEFREGWHVQHPWQFAPELEPQSWCCLWNDKPDLCALYQQRRPRVGCATYRPPRPAWMFGDPHITTLDGVNYTFNGLGDFLLVRTQDGNSSFLLQGRTAQTGSAQATNFIAFAAQYRSGSLGPVTVQWLLEPHDGIHVLLDNQTVTFEPGHGDGGGQETVNATGVVLSRSGSVVSASFDGWAAVSVVALSGILHASASLPPEYQDRTEGLLGVWNNNPEDDFRMPNGSTVPPGSSEETLFHYGMTWQINGTGLLGKRNDQLPSNFTPVFYSQLQKNSSWAEDLISSCNGDSSCIYDTLALRNASIGLHTRAVSKTYKQVNATLNQYPPSINGGRVIEAYKGQTTLIQYTSNAEDATFTLRDSCTDFKLFENGTLLWTPKSLEPFTLEILARSAKIGLASALQPRTVVCHCNAESQCLYNQTSRVGNSSLEMAGCKCDAGTFGRYCERSKDACEEPCFPSVRCIPGKGCGACPPHLTGDGRHCAALGSSLLCRNQSCPVNYCYNQGRCYISQTLGCQPTCTCPPAFTDSLCFLAGNNFSPTVHLEPPLRVIQLLLSEEENASMAEVNASVAYILGTLDMRAFLRNSQVNRIDSPAPASGSPIQHWRVISEFQYRPWGPVIDFLNNQLLAAVVEAFLYQVPRRSEVSRNHVVFQPISREDVWDVTALNVSTLKAYFECNGYKGYDLVYSPQSGFTCVSPCSRGYCDHGGQCQHLPSGPRCSCVSFSIYTAWGEHCEHLSMKLDAFFGIFFGSLGGLLLLGVGVFVVLRFWNCSRTSFSYLLRSAEASP</sequence>
<feature type="compositionally biased region" description="Polar residues" evidence="7">
    <location>
        <begin position="28"/>
        <end position="55"/>
    </location>
</feature>
<dbReference type="InterPro" id="IPR001846">
    <property type="entry name" value="VWF_type-D"/>
</dbReference>
<dbReference type="PANTHER" id="PTHR13802:SF52">
    <property type="entry name" value="MUCIN-4"/>
    <property type="match status" value="1"/>
</dbReference>
<dbReference type="PROSITE" id="PS50856">
    <property type="entry name" value="AMOP"/>
    <property type="match status" value="1"/>
</dbReference>
<dbReference type="EMBL" id="AQIB01076857">
    <property type="status" value="NOT_ANNOTATED_CDS"/>
    <property type="molecule type" value="Genomic_DNA"/>
</dbReference>
<dbReference type="GO" id="GO:0005176">
    <property type="term" value="F:ErbB-2 class receptor binding"/>
    <property type="evidence" value="ECO:0007669"/>
    <property type="project" value="TreeGrafter"/>
</dbReference>
<comment type="subcellular location">
    <subcellularLocation>
        <location evidence="1">Membrane</location>
    </subcellularLocation>
</comment>
<feature type="compositionally biased region" description="Low complexity" evidence="7">
    <location>
        <begin position="971"/>
        <end position="1005"/>
    </location>
</feature>
<feature type="compositionally biased region" description="Low complexity" evidence="7">
    <location>
        <begin position="343"/>
        <end position="358"/>
    </location>
</feature>
<evidence type="ECO:0008006" key="14">
    <source>
        <dbReference type="Google" id="ProtNLM"/>
    </source>
</evidence>
<dbReference type="PROSITE" id="PS50026">
    <property type="entry name" value="EGF_3"/>
    <property type="match status" value="2"/>
</dbReference>
<feature type="transmembrane region" description="Helical" evidence="8">
    <location>
        <begin position="2073"/>
        <end position="2099"/>
    </location>
</feature>
<dbReference type="GO" id="GO:0016020">
    <property type="term" value="C:membrane"/>
    <property type="evidence" value="ECO:0007669"/>
    <property type="project" value="UniProtKB-SubCell"/>
</dbReference>
<feature type="region of interest" description="Disordered" evidence="7">
    <location>
        <begin position="433"/>
        <end position="659"/>
    </location>
</feature>
<proteinExistence type="predicted"/>
<evidence type="ECO:0000256" key="1">
    <source>
        <dbReference type="ARBA" id="ARBA00004370"/>
    </source>
</evidence>
<dbReference type="InterPro" id="IPR005533">
    <property type="entry name" value="AMOP_dom"/>
</dbReference>
<feature type="compositionally biased region" description="Low complexity" evidence="7">
    <location>
        <begin position="177"/>
        <end position="198"/>
    </location>
</feature>
<dbReference type="EMBL" id="AQIB01076861">
    <property type="status" value="NOT_ANNOTATED_CDS"/>
    <property type="molecule type" value="Genomic_DNA"/>
</dbReference>
<feature type="domain" description="AMOP" evidence="10">
    <location>
        <begin position="1258"/>
        <end position="1373"/>
    </location>
</feature>
<feature type="compositionally biased region" description="Polar residues" evidence="7">
    <location>
        <begin position="743"/>
        <end position="757"/>
    </location>
</feature>
<reference evidence="12 13" key="1">
    <citation type="submission" date="2014-03" db="EMBL/GenBank/DDBJ databases">
        <authorList>
            <person name="Warren W."/>
            <person name="Wilson R.K."/>
        </authorList>
    </citation>
    <scope>NUCLEOTIDE SEQUENCE</scope>
</reference>
<dbReference type="jPOST" id="A0A0D9R813"/>
<feature type="region of interest" description="Disordered" evidence="7">
    <location>
        <begin position="971"/>
        <end position="1039"/>
    </location>
</feature>
<feature type="compositionally biased region" description="Low complexity" evidence="7">
    <location>
        <begin position="589"/>
        <end position="601"/>
    </location>
</feature>
<feature type="compositionally biased region" description="Polar residues" evidence="7">
    <location>
        <begin position="556"/>
        <end position="588"/>
    </location>
</feature>
<feature type="compositionally biased region" description="Low complexity" evidence="7">
    <location>
        <begin position="758"/>
        <end position="779"/>
    </location>
</feature>
<feature type="domain" description="EGF-like" evidence="9">
    <location>
        <begin position="1823"/>
        <end position="1862"/>
    </location>
</feature>
<accession>A0A0D9R813</accession>
<keyword evidence="5 6" id="KW-1015">Disulfide bond</keyword>
<dbReference type="EMBL" id="AQIB01076859">
    <property type="status" value="NOT_ANNOTATED_CDS"/>
    <property type="molecule type" value="Genomic_DNA"/>
</dbReference>
<evidence type="ECO:0000259" key="11">
    <source>
        <dbReference type="PROSITE" id="PS51233"/>
    </source>
</evidence>
<feature type="region of interest" description="Disordered" evidence="7">
    <location>
        <begin position="1"/>
        <end position="62"/>
    </location>
</feature>
<keyword evidence="3 8" id="KW-1133">Transmembrane helix</keyword>
<dbReference type="STRING" id="60711.ENSCSAP00000004752"/>
<dbReference type="OMA" id="NTSPCDT"/>
<evidence type="ECO:0000256" key="5">
    <source>
        <dbReference type="ARBA" id="ARBA00023157"/>
    </source>
</evidence>
<reference evidence="12" key="3">
    <citation type="submission" date="2025-09" db="UniProtKB">
        <authorList>
            <consortium name="Ensembl"/>
        </authorList>
    </citation>
    <scope>IDENTIFICATION</scope>
</reference>
<dbReference type="SMART" id="SM00723">
    <property type="entry name" value="AMOP"/>
    <property type="match status" value="1"/>
</dbReference>
<evidence type="ECO:0000256" key="2">
    <source>
        <dbReference type="ARBA" id="ARBA00022692"/>
    </source>
</evidence>
<feature type="compositionally biased region" description="Low complexity" evidence="7">
    <location>
        <begin position="533"/>
        <end position="552"/>
    </location>
</feature>
<feature type="region of interest" description="Disordered" evidence="7">
    <location>
        <begin position="1091"/>
        <end position="1126"/>
    </location>
</feature>
<dbReference type="Ensembl" id="ENSCSAT00000006553.1">
    <property type="protein sequence ID" value="ENSCSAP00000004752.1"/>
    <property type="gene ID" value="ENSCSAG00000008513.1"/>
</dbReference>
<evidence type="ECO:0000313" key="13">
    <source>
        <dbReference type="Proteomes" id="UP000029965"/>
    </source>
</evidence>
<evidence type="ECO:0000256" key="8">
    <source>
        <dbReference type="SAM" id="Phobius"/>
    </source>
</evidence>
<evidence type="ECO:0000256" key="4">
    <source>
        <dbReference type="ARBA" id="ARBA00023136"/>
    </source>
</evidence>
<dbReference type="PROSITE" id="PS51233">
    <property type="entry name" value="VWFD"/>
    <property type="match status" value="1"/>
</dbReference>
<evidence type="ECO:0000259" key="9">
    <source>
        <dbReference type="PROSITE" id="PS50026"/>
    </source>
</evidence>
<evidence type="ECO:0000256" key="6">
    <source>
        <dbReference type="PROSITE-ProRule" id="PRU00076"/>
    </source>
</evidence>
<feature type="compositionally biased region" description="Polar residues" evidence="7">
    <location>
        <begin position="920"/>
        <end position="932"/>
    </location>
</feature>
<feature type="region of interest" description="Disordered" evidence="7">
    <location>
        <begin position="121"/>
        <end position="228"/>
    </location>
</feature>
<dbReference type="eggNOG" id="ENOG502QUJ0">
    <property type="taxonomic scope" value="Eukaryota"/>
</dbReference>
<dbReference type="EMBL" id="AQIB01076856">
    <property type="status" value="NOT_ANNOTATED_CDS"/>
    <property type="molecule type" value="Genomic_DNA"/>
</dbReference>
<feature type="compositionally biased region" description="Polar residues" evidence="7">
    <location>
        <begin position="511"/>
        <end position="532"/>
    </location>
</feature>
<evidence type="ECO:0000259" key="10">
    <source>
        <dbReference type="PROSITE" id="PS50856"/>
    </source>
</evidence>
<evidence type="ECO:0000256" key="3">
    <source>
        <dbReference type="ARBA" id="ARBA00022989"/>
    </source>
</evidence>
<dbReference type="GeneTree" id="ENSGT00730000110943"/>
<feature type="region of interest" description="Disordered" evidence="7">
    <location>
        <begin position="849"/>
        <end position="891"/>
    </location>
</feature>
<feature type="domain" description="VWFD" evidence="11">
    <location>
        <begin position="1385"/>
        <end position="1585"/>
    </location>
</feature>
<feature type="compositionally biased region" description="Basic and acidic residues" evidence="7">
    <location>
        <begin position="469"/>
        <end position="478"/>
    </location>
</feature>
<dbReference type="EMBL" id="AQIB01076854">
    <property type="status" value="NOT_ANNOTATED_CDS"/>
    <property type="molecule type" value="Genomic_DNA"/>
</dbReference>
<dbReference type="InterPro" id="IPR000742">
    <property type="entry name" value="EGF"/>
</dbReference>